<keyword evidence="2" id="KW-1185">Reference proteome</keyword>
<accession>A0ABT4PK13</accession>
<gene>
    <name evidence="1" type="ORF">O6P32_11865</name>
</gene>
<sequence>MKQKTLILLFSPLLLWACKDDDNPCNEPNLVETSFTDISGELINDYGEEVLTDRNTLYGISVRLGSLHTYAYGLFDDLSKAVVQRDANQQYWFRLTVVPNGKTLCTQDEQGNYGDLFTIYDDGKLQNCPLSNTFIYCDTTIARNGFQEDIQPQKSYPYDIYVDMDRAFNTATEHTFVCYKYNGHIRFFAYNLSRGRFEIHMNEMDKQFFLTPEEQECILPFTLLNRIPYPTAMCIDYANEATFKVRYIDEEQQIDRWMNKSVIVHRDELNICLLDVNEFTN</sequence>
<evidence type="ECO:0008006" key="3">
    <source>
        <dbReference type="Google" id="ProtNLM"/>
    </source>
</evidence>
<evidence type="ECO:0000313" key="1">
    <source>
        <dbReference type="EMBL" id="MCZ8373393.1"/>
    </source>
</evidence>
<dbReference type="EMBL" id="JAPZVM010000011">
    <property type="protein sequence ID" value="MCZ8373393.1"/>
    <property type="molecule type" value="Genomic_DNA"/>
</dbReference>
<evidence type="ECO:0000313" key="2">
    <source>
        <dbReference type="Proteomes" id="UP001141933"/>
    </source>
</evidence>
<proteinExistence type="predicted"/>
<name>A0ABT4PK13_9BACT</name>
<dbReference type="Proteomes" id="UP001141933">
    <property type="component" value="Unassembled WGS sequence"/>
</dbReference>
<dbReference type="RefSeq" id="WP_269878711.1">
    <property type="nucleotide sequence ID" value="NZ_JAPZVM010000011.1"/>
</dbReference>
<reference evidence="1" key="1">
    <citation type="submission" date="2022-12" db="EMBL/GenBank/DDBJ databases">
        <title>Phocaeicola acetigenes sp. nov., isolated feces from a healthy human.</title>
        <authorList>
            <person name="Do H."/>
            <person name="Ha Y.B."/>
            <person name="Kim J.-S."/>
            <person name="Suh M.K."/>
            <person name="Kim H.S."/>
            <person name="Lee J.-S."/>
        </authorList>
    </citation>
    <scope>NUCLEOTIDE SEQUENCE</scope>
    <source>
        <strain evidence="1">KGMB11183</strain>
    </source>
</reference>
<comment type="caution">
    <text evidence="1">The sequence shown here is derived from an EMBL/GenBank/DDBJ whole genome shotgun (WGS) entry which is preliminary data.</text>
</comment>
<protein>
    <recommendedName>
        <fullName evidence="3">DUF4595 domain-containing protein</fullName>
    </recommendedName>
</protein>
<organism evidence="1 2">
    <name type="scientific">Phocaeicola acetigenes</name>
    <dbReference type="NCBI Taxonomy" id="3016083"/>
    <lineage>
        <taxon>Bacteria</taxon>
        <taxon>Pseudomonadati</taxon>
        <taxon>Bacteroidota</taxon>
        <taxon>Bacteroidia</taxon>
        <taxon>Bacteroidales</taxon>
        <taxon>Bacteroidaceae</taxon>
        <taxon>Phocaeicola</taxon>
    </lineage>
</organism>